<reference evidence="2 3" key="1">
    <citation type="submission" date="2023-05" db="EMBL/GenBank/DDBJ databases">
        <title>Novel species of genus Flectobacillus isolated from stream in China.</title>
        <authorList>
            <person name="Lu H."/>
        </authorList>
    </citation>
    <scope>NUCLEOTIDE SEQUENCE [LARGE SCALE GENOMIC DNA]</scope>
    <source>
        <strain evidence="2 3">DC10W</strain>
    </source>
</reference>
<keyword evidence="3" id="KW-1185">Reference proteome</keyword>
<dbReference type="EMBL" id="JASHID010000004">
    <property type="protein sequence ID" value="MDI9864254.1"/>
    <property type="molecule type" value="Genomic_DNA"/>
</dbReference>
<dbReference type="Proteomes" id="UP001236569">
    <property type="component" value="Unassembled WGS sequence"/>
</dbReference>
<evidence type="ECO:0000313" key="3">
    <source>
        <dbReference type="Proteomes" id="UP001236569"/>
    </source>
</evidence>
<accession>A0ABT6YKY9</accession>
<evidence type="ECO:0000313" key="2">
    <source>
        <dbReference type="EMBL" id="MDI9864254.1"/>
    </source>
</evidence>
<feature type="signal peptide" evidence="1">
    <location>
        <begin position="1"/>
        <end position="19"/>
    </location>
</feature>
<organism evidence="2 3">
    <name type="scientific">Flectobacillus longus</name>
    <dbReference type="NCBI Taxonomy" id="2984207"/>
    <lineage>
        <taxon>Bacteria</taxon>
        <taxon>Pseudomonadati</taxon>
        <taxon>Bacteroidota</taxon>
        <taxon>Cytophagia</taxon>
        <taxon>Cytophagales</taxon>
        <taxon>Flectobacillaceae</taxon>
        <taxon>Flectobacillus</taxon>
    </lineage>
</organism>
<keyword evidence="1" id="KW-0732">Signal</keyword>
<dbReference type="Gene3D" id="3.10.450.50">
    <property type="match status" value="1"/>
</dbReference>
<evidence type="ECO:0008006" key="4">
    <source>
        <dbReference type="Google" id="ProtNLM"/>
    </source>
</evidence>
<protein>
    <recommendedName>
        <fullName evidence="4">Endo-arabinase</fullName>
    </recommendedName>
</protein>
<comment type="caution">
    <text evidence="2">The sequence shown here is derived from an EMBL/GenBank/DDBJ whole genome shotgun (WGS) entry which is preliminary data.</text>
</comment>
<sequence>MKSYLVLICLLLTSFGAWSQSKKDSIAIRELLEKEASTWREGNIKAHADCWAIKPYSRILISTKEGKTIDLDPNIIVNPPANLMGNGGHAIISNVKMSIIGNSAWVNHNEESVSKDGQSSFSYEMRLLEKINGAWKLVGQSVHSYK</sequence>
<name>A0ABT6YKY9_9BACT</name>
<evidence type="ECO:0000256" key="1">
    <source>
        <dbReference type="SAM" id="SignalP"/>
    </source>
</evidence>
<dbReference type="RefSeq" id="WP_283369461.1">
    <property type="nucleotide sequence ID" value="NZ_JASHID010000004.1"/>
</dbReference>
<gene>
    <name evidence="2" type="ORF">QM480_07955</name>
</gene>
<feature type="chain" id="PRO_5045526528" description="Endo-arabinase" evidence="1">
    <location>
        <begin position="20"/>
        <end position="146"/>
    </location>
</feature>
<proteinExistence type="predicted"/>